<dbReference type="RefSeq" id="WP_166275712.1">
    <property type="nucleotide sequence ID" value="NZ_JTHE03000088.1"/>
</dbReference>
<keyword evidence="1 3" id="KW-0489">Methyltransferase</keyword>
<comment type="caution">
    <text evidence="3">The sequence shown here is derived from an EMBL/GenBank/DDBJ whole genome shotgun (WGS) entry which is preliminary data.</text>
</comment>
<dbReference type="GO" id="GO:0008168">
    <property type="term" value="F:methyltransferase activity"/>
    <property type="evidence" value="ECO:0007669"/>
    <property type="project" value="UniProtKB-KW"/>
</dbReference>
<keyword evidence="2 3" id="KW-0808">Transferase</keyword>
<protein>
    <submittedName>
        <fullName evidence="3">SAM-dependent methyltransferase</fullName>
        <ecNumber evidence="3">2.1.1.-</ecNumber>
    </submittedName>
</protein>
<dbReference type="InterPro" id="IPR029063">
    <property type="entry name" value="SAM-dependent_MTases_sf"/>
</dbReference>
<organism evidence="3 4">
    <name type="scientific">Lyngbya confervoides BDU141951</name>
    <dbReference type="NCBI Taxonomy" id="1574623"/>
    <lineage>
        <taxon>Bacteria</taxon>
        <taxon>Bacillati</taxon>
        <taxon>Cyanobacteriota</taxon>
        <taxon>Cyanophyceae</taxon>
        <taxon>Oscillatoriophycideae</taxon>
        <taxon>Oscillatoriales</taxon>
        <taxon>Microcoleaceae</taxon>
        <taxon>Lyngbya</taxon>
    </lineage>
</organism>
<dbReference type="PANTHER" id="PTHR12049:SF7">
    <property type="entry name" value="PROTEIN ARGININE METHYLTRANSFERASE NDUFAF7, MITOCHONDRIAL"/>
    <property type="match status" value="1"/>
</dbReference>
<dbReference type="InterPro" id="IPR038375">
    <property type="entry name" value="NDUFAF7_sf"/>
</dbReference>
<proteinExistence type="predicted"/>
<dbReference type="AlphaFoldDB" id="A0ABD4T769"/>
<dbReference type="InterPro" id="IPR003788">
    <property type="entry name" value="NDUFAF7"/>
</dbReference>
<evidence type="ECO:0000256" key="1">
    <source>
        <dbReference type="ARBA" id="ARBA00022603"/>
    </source>
</evidence>
<evidence type="ECO:0000313" key="3">
    <source>
        <dbReference type="EMBL" id="MCM1984100.1"/>
    </source>
</evidence>
<dbReference type="Proteomes" id="UP000031561">
    <property type="component" value="Unassembled WGS sequence"/>
</dbReference>
<dbReference type="EMBL" id="JTHE03000088">
    <property type="protein sequence ID" value="MCM1984100.1"/>
    <property type="molecule type" value="Genomic_DNA"/>
</dbReference>
<name>A0ABD4T769_9CYAN</name>
<dbReference type="EC" id="2.1.1.-" evidence="3"/>
<accession>A0ABD4T769</accession>
<reference evidence="3 4" key="1">
    <citation type="journal article" date="2015" name="Genome Announc.">
        <title>Draft Genome Sequence of Filamentous Marine Cyanobacterium Lyngbya confervoides Strain BDU141951.</title>
        <authorList>
            <person name="Chandrababunaidu M.M."/>
            <person name="Sen D."/>
            <person name="Tripathy S."/>
        </authorList>
    </citation>
    <scope>NUCLEOTIDE SEQUENCE [LARGE SCALE GENOMIC DNA]</scope>
    <source>
        <strain evidence="3 4">BDU141951</strain>
    </source>
</reference>
<evidence type="ECO:0000313" key="4">
    <source>
        <dbReference type="Proteomes" id="UP000031561"/>
    </source>
</evidence>
<gene>
    <name evidence="3" type="ORF">QQ91_0014850</name>
</gene>
<dbReference type="PANTHER" id="PTHR12049">
    <property type="entry name" value="PROTEIN ARGININE METHYLTRANSFERASE NDUFAF7, MITOCHONDRIAL"/>
    <property type="match status" value="1"/>
</dbReference>
<sequence length="406" mass="45467">MSLPNPIHCAIRQSPQGYLSFADFMELALYHPEIGYYAQPRPPIGSRGDFVTATHLAPDFGELMVLQFYDFWKALDRPRSFTVVEMGAGQGLMSMDGLRFLAQTESDDLQVFAKALNWKIIERSPAMIAAQKSQLQGLPPNFIPLQWHTLTDLAPDSICGCFFSNELVDAFPVHRLRKSQGQLYEIGVGLGAPSSPAELQEKLVPLENPALLEYLSEMGIDLLDPVYPEGYTTEINLHLKPWIAQVAAALQQGFVLTIDYGYPVHRYYSPARSQGTLQCYTQQKAHGNPYERVGQQDITAHVNFTALEYYGTQAQLERLHYTQQGIMLMALGLGDRLHQNNSRPDLENLEFILQRRQALQGLIDPLGLGGFGVLLQAKGIPSSQRSYAYQGFPRTDISRSETMVQP</sequence>
<keyword evidence="4" id="KW-1185">Reference proteome</keyword>
<dbReference type="GO" id="GO:0032259">
    <property type="term" value="P:methylation"/>
    <property type="evidence" value="ECO:0007669"/>
    <property type="project" value="UniProtKB-KW"/>
</dbReference>
<dbReference type="Pfam" id="PF02636">
    <property type="entry name" value="Methyltransf_28"/>
    <property type="match status" value="1"/>
</dbReference>
<dbReference type="SUPFAM" id="SSF53335">
    <property type="entry name" value="S-adenosyl-L-methionine-dependent methyltransferases"/>
    <property type="match status" value="1"/>
</dbReference>
<evidence type="ECO:0000256" key="2">
    <source>
        <dbReference type="ARBA" id="ARBA00022679"/>
    </source>
</evidence>
<dbReference type="Gene3D" id="3.40.50.12710">
    <property type="match status" value="1"/>
</dbReference>